<sequence length="85" mass="9423">MRRKAPVINSCDCSYLALFGYSSFVIRIVFLIDWLASNANPAKGRKTQEATQDPLRAKQPLIHAVPRADLTLEKGTLKRNGGIPI</sequence>
<evidence type="ECO:0000313" key="2">
    <source>
        <dbReference type="EMBL" id="KAF6202969.1"/>
    </source>
</evidence>
<keyword evidence="1" id="KW-1133">Transmembrane helix</keyword>
<dbReference type="Proteomes" id="UP000466442">
    <property type="component" value="Unassembled WGS sequence"/>
</dbReference>
<reference evidence="2" key="1">
    <citation type="journal article" date="2021" name="Mol. Ecol. Resour.">
        <title>Apolygus lucorum genome provides insights into omnivorousness and mesophyll feeding.</title>
        <authorList>
            <person name="Liu Y."/>
            <person name="Liu H."/>
            <person name="Wang H."/>
            <person name="Huang T."/>
            <person name="Liu B."/>
            <person name="Yang B."/>
            <person name="Yin L."/>
            <person name="Li B."/>
            <person name="Zhang Y."/>
            <person name="Zhang S."/>
            <person name="Jiang F."/>
            <person name="Zhang X."/>
            <person name="Ren Y."/>
            <person name="Wang B."/>
            <person name="Wang S."/>
            <person name="Lu Y."/>
            <person name="Wu K."/>
            <person name="Fan W."/>
            <person name="Wang G."/>
        </authorList>
    </citation>
    <scope>NUCLEOTIDE SEQUENCE</scope>
    <source>
        <strain evidence="2">12Hb</strain>
    </source>
</reference>
<keyword evidence="1" id="KW-0812">Transmembrane</keyword>
<evidence type="ECO:0000313" key="3">
    <source>
        <dbReference type="Proteomes" id="UP000466442"/>
    </source>
</evidence>
<evidence type="ECO:0000256" key="1">
    <source>
        <dbReference type="SAM" id="Phobius"/>
    </source>
</evidence>
<keyword evidence="3" id="KW-1185">Reference proteome</keyword>
<name>A0A8S9X3D5_APOLU</name>
<dbReference type="AlphaFoldDB" id="A0A8S9X3D5"/>
<gene>
    <name evidence="2" type="ORF">GE061_003377</name>
</gene>
<dbReference type="EMBL" id="WIXP02000011">
    <property type="protein sequence ID" value="KAF6202969.1"/>
    <property type="molecule type" value="Genomic_DNA"/>
</dbReference>
<feature type="transmembrane region" description="Helical" evidence="1">
    <location>
        <begin position="15"/>
        <end position="36"/>
    </location>
</feature>
<organism evidence="2 3">
    <name type="scientific">Apolygus lucorum</name>
    <name type="common">Small green plant bug</name>
    <name type="synonym">Lygocoris lucorum</name>
    <dbReference type="NCBI Taxonomy" id="248454"/>
    <lineage>
        <taxon>Eukaryota</taxon>
        <taxon>Metazoa</taxon>
        <taxon>Ecdysozoa</taxon>
        <taxon>Arthropoda</taxon>
        <taxon>Hexapoda</taxon>
        <taxon>Insecta</taxon>
        <taxon>Pterygota</taxon>
        <taxon>Neoptera</taxon>
        <taxon>Paraneoptera</taxon>
        <taxon>Hemiptera</taxon>
        <taxon>Heteroptera</taxon>
        <taxon>Panheteroptera</taxon>
        <taxon>Cimicomorpha</taxon>
        <taxon>Miridae</taxon>
        <taxon>Mirini</taxon>
        <taxon>Apolygus</taxon>
    </lineage>
</organism>
<keyword evidence="1" id="KW-0472">Membrane</keyword>
<comment type="caution">
    <text evidence="2">The sequence shown here is derived from an EMBL/GenBank/DDBJ whole genome shotgun (WGS) entry which is preliminary data.</text>
</comment>
<protein>
    <submittedName>
        <fullName evidence="2">Uncharacterized protein</fullName>
    </submittedName>
</protein>
<accession>A0A8S9X3D5</accession>
<proteinExistence type="predicted"/>